<protein>
    <submittedName>
        <fullName evidence="2">Uncharacterized protein</fullName>
    </submittedName>
</protein>
<sequence length="51" mass="5625">MPVAAVLTGRDGVPPDLWLAPDQFSNRVHRGKHSPTRHPPNDRIRASTQDG</sequence>
<dbReference type="Proteomes" id="UP000014062">
    <property type="component" value="Chromosome"/>
</dbReference>
<accession>A0A7U9E089</accession>
<gene>
    <name evidence="2" type="ORF">SLI_6149</name>
</gene>
<name>A0A7U9E089_STRLI</name>
<organism evidence="2 3">
    <name type="scientific">Streptomyces lividans 1326</name>
    <dbReference type="NCBI Taxonomy" id="1200984"/>
    <lineage>
        <taxon>Bacteria</taxon>
        <taxon>Bacillati</taxon>
        <taxon>Actinomycetota</taxon>
        <taxon>Actinomycetes</taxon>
        <taxon>Kitasatosporales</taxon>
        <taxon>Streptomycetaceae</taxon>
        <taxon>Streptomyces</taxon>
    </lineage>
</organism>
<reference evidence="3" key="1">
    <citation type="journal article" date="2013" name="Genome Biol. Evol.">
        <title>The genome sequence of Streptomyces lividans 66 reveals a novel tRNA-dependent peptide biosynthetic system within a metal-related genomic island.</title>
        <authorList>
            <person name="Cruz-Morales P."/>
            <person name="Vijgenboom E."/>
            <person name="Iruegas-Bocardo F."/>
            <person name="Girard G."/>
            <person name="Yanez-Guerra L.A."/>
            <person name="Ramos-Aboites H.E."/>
            <person name="Pernodet J.L."/>
            <person name="Anne J."/>
            <person name="van Wezel G.P."/>
            <person name="Barona-Gomez F."/>
        </authorList>
    </citation>
    <scope>NUCLEOTIDE SEQUENCE [LARGE SCALE GENOMIC DNA]</scope>
    <source>
        <strain evidence="3">1326</strain>
    </source>
</reference>
<evidence type="ECO:0000313" key="3">
    <source>
        <dbReference type="Proteomes" id="UP000014062"/>
    </source>
</evidence>
<dbReference type="AlphaFoldDB" id="A0A7U9E089"/>
<evidence type="ECO:0000313" key="2">
    <source>
        <dbReference type="EMBL" id="EOY50856.1"/>
    </source>
</evidence>
<feature type="region of interest" description="Disordered" evidence="1">
    <location>
        <begin position="26"/>
        <end position="51"/>
    </location>
</feature>
<feature type="compositionally biased region" description="Basic residues" evidence="1">
    <location>
        <begin position="27"/>
        <end position="36"/>
    </location>
</feature>
<dbReference type="EMBL" id="CM001889">
    <property type="protein sequence ID" value="EOY50856.1"/>
    <property type="molecule type" value="Genomic_DNA"/>
</dbReference>
<proteinExistence type="predicted"/>
<evidence type="ECO:0000256" key="1">
    <source>
        <dbReference type="SAM" id="MobiDB-lite"/>
    </source>
</evidence>